<sequence length="112" mass="12146">MAYDEDLADRVRALLGGENGVTEQRMFGGLAFLLGGNMAIAIGPDDILARVDPDDAEALIASTPAEAAVMGGRRMRGWLEVRHEHLTDDGKLSPWVERGAAYARSLPAKKRR</sequence>
<evidence type="ECO:0000313" key="2">
    <source>
        <dbReference type="EMBL" id="UYM04308.1"/>
    </source>
</evidence>
<dbReference type="EMBL" id="CP094970">
    <property type="protein sequence ID" value="UYM04308.1"/>
    <property type="molecule type" value="Genomic_DNA"/>
</dbReference>
<name>A0AA46TFM3_9ACTN</name>
<dbReference type="AlphaFoldDB" id="A0AA46TFM3"/>
<dbReference type="Gene3D" id="3.30.1460.30">
    <property type="entry name" value="YgaC/TfoX-N like chaperone"/>
    <property type="match status" value="1"/>
</dbReference>
<dbReference type="KEGG" id="sgrg:L0C25_17440"/>
<proteinExistence type="predicted"/>
<protein>
    <submittedName>
        <fullName evidence="2">TfoX/Sxy family protein</fullName>
    </submittedName>
</protein>
<dbReference type="RefSeq" id="WP_271632981.1">
    <property type="nucleotide sequence ID" value="NZ_CP094970.1"/>
</dbReference>
<keyword evidence="3" id="KW-1185">Reference proteome</keyword>
<evidence type="ECO:0000259" key="1">
    <source>
        <dbReference type="Pfam" id="PF04993"/>
    </source>
</evidence>
<reference evidence="2" key="1">
    <citation type="submission" date="2022-01" db="EMBL/GenBank/DDBJ databases">
        <title>Nocardioidaceae gen. sp. A5X3R13.</title>
        <authorList>
            <person name="Lopez Marin M.A."/>
            <person name="Uhlik O."/>
        </authorList>
    </citation>
    <scope>NUCLEOTIDE SEQUENCE</scope>
    <source>
        <strain evidence="2">A5X3R13</strain>
    </source>
</reference>
<dbReference type="Proteomes" id="UP001164390">
    <property type="component" value="Chromosome"/>
</dbReference>
<feature type="domain" description="TfoX N-terminal" evidence="1">
    <location>
        <begin position="16"/>
        <end position="100"/>
    </location>
</feature>
<dbReference type="InterPro" id="IPR007076">
    <property type="entry name" value="TfoX_N"/>
</dbReference>
<gene>
    <name evidence="2" type="ORF">L0C25_17440</name>
</gene>
<evidence type="ECO:0000313" key="3">
    <source>
        <dbReference type="Proteomes" id="UP001164390"/>
    </source>
</evidence>
<dbReference type="SUPFAM" id="SSF159894">
    <property type="entry name" value="YgaC/TfoX-N like"/>
    <property type="match status" value="1"/>
</dbReference>
<organism evidence="2 3">
    <name type="scientific">Solicola gregarius</name>
    <dbReference type="NCBI Taxonomy" id="2908642"/>
    <lineage>
        <taxon>Bacteria</taxon>
        <taxon>Bacillati</taxon>
        <taxon>Actinomycetota</taxon>
        <taxon>Actinomycetes</taxon>
        <taxon>Propionibacteriales</taxon>
        <taxon>Nocardioidaceae</taxon>
        <taxon>Solicola</taxon>
    </lineage>
</organism>
<accession>A0AA46TFM3</accession>
<dbReference type="Pfam" id="PF04993">
    <property type="entry name" value="TfoX_N"/>
    <property type="match status" value="1"/>
</dbReference>